<evidence type="ECO:0000313" key="3">
    <source>
        <dbReference type="Proteomes" id="UP000178684"/>
    </source>
</evidence>
<dbReference type="Pfam" id="PF13411">
    <property type="entry name" value="MerR_1"/>
    <property type="match status" value="1"/>
</dbReference>
<dbReference type="Proteomes" id="UP000178684">
    <property type="component" value="Unassembled WGS sequence"/>
</dbReference>
<name>A0A1F5X593_9BACT</name>
<evidence type="ECO:0000313" key="2">
    <source>
        <dbReference type="EMBL" id="OGF83039.1"/>
    </source>
</evidence>
<dbReference type="GO" id="GO:0006355">
    <property type="term" value="P:regulation of DNA-templated transcription"/>
    <property type="evidence" value="ECO:0007669"/>
    <property type="project" value="InterPro"/>
</dbReference>
<dbReference type="EMBL" id="MFIE01000007">
    <property type="protein sequence ID" value="OGF83039.1"/>
    <property type="molecule type" value="Genomic_DNA"/>
</dbReference>
<dbReference type="Gene3D" id="1.10.1660.10">
    <property type="match status" value="1"/>
</dbReference>
<dbReference type="InterPro" id="IPR009061">
    <property type="entry name" value="DNA-bd_dom_put_sf"/>
</dbReference>
<protein>
    <recommendedName>
        <fullName evidence="1">HTH merR-type domain-containing protein</fullName>
    </recommendedName>
</protein>
<evidence type="ECO:0000259" key="1">
    <source>
        <dbReference type="Pfam" id="PF13411"/>
    </source>
</evidence>
<proteinExistence type="predicted"/>
<dbReference type="GO" id="GO:0003677">
    <property type="term" value="F:DNA binding"/>
    <property type="evidence" value="ECO:0007669"/>
    <property type="project" value="InterPro"/>
</dbReference>
<comment type="caution">
    <text evidence="2">The sequence shown here is derived from an EMBL/GenBank/DDBJ whole genome shotgun (WGS) entry which is preliminary data.</text>
</comment>
<accession>A0A1F5X593</accession>
<reference evidence="2 3" key="1">
    <citation type="journal article" date="2016" name="Nat. Commun.">
        <title>Thousands of microbial genomes shed light on interconnected biogeochemical processes in an aquifer system.</title>
        <authorList>
            <person name="Anantharaman K."/>
            <person name="Brown C.T."/>
            <person name="Hug L.A."/>
            <person name="Sharon I."/>
            <person name="Castelle C.J."/>
            <person name="Probst A.J."/>
            <person name="Thomas B.C."/>
            <person name="Singh A."/>
            <person name="Wilkins M.J."/>
            <person name="Karaoz U."/>
            <person name="Brodie E.L."/>
            <person name="Williams K.H."/>
            <person name="Hubbard S.S."/>
            <person name="Banfield J.F."/>
        </authorList>
    </citation>
    <scope>NUCLEOTIDE SEQUENCE [LARGE SCALE GENOMIC DNA]</scope>
</reference>
<sequence>MSFKPQKRYSEYLRIREAAVFLGVSSEVLRLWEKSKKLECLRHPKTKYRLYKISVLQKFRELRKRKYNKTKK</sequence>
<organism evidence="2 3">
    <name type="scientific">Candidatus Giovannonibacteria bacterium RIFCSPLOWO2_01_FULL_46_13</name>
    <dbReference type="NCBI Taxonomy" id="1798352"/>
    <lineage>
        <taxon>Bacteria</taxon>
        <taxon>Candidatus Giovannoniibacteriota</taxon>
    </lineage>
</organism>
<dbReference type="AlphaFoldDB" id="A0A1F5X593"/>
<gene>
    <name evidence="2" type="ORF">A3B18_02500</name>
</gene>
<dbReference type="InterPro" id="IPR000551">
    <property type="entry name" value="MerR-type_HTH_dom"/>
</dbReference>
<feature type="domain" description="HTH merR-type" evidence="1">
    <location>
        <begin position="14"/>
        <end position="67"/>
    </location>
</feature>
<dbReference type="SUPFAM" id="SSF46955">
    <property type="entry name" value="Putative DNA-binding domain"/>
    <property type="match status" value="1"/>
</dbReference>